<gene>
    <name evidence="2" type="ORF">ACFFLM_05230</name>
</gene>
<feature type="compositionally biased region" description="Low complexity" evidence="1">
    <location>
        <begin position="235"/>
        <end position="244"/>
    </location>
</feature>
<protein>
    <submittedName>
        <fullName evidence="2">Uncharacterized protein</fullName>
    </submittedName>
</protein>
<organism evidence="2 3">
    <name type="scientific">Deinococcus oregonensis</name>
    <dbReference type="NCBI Taxonomy" id="1805970"/>
    <lineage>
        <taxon>Bacteria</taxon>
        <taxon>Thermotogati</taxon>
        <taxon>Deinococcota</taxon>
        <taxon>Deinococci</taxon>
        <taxon>Deinococcales</taxon>
        <taxon>Deinococcaceae</taxon>
        <taxon>Deinococcus</taxon>
    </lineage>
</organism>
<feature type="compositionally biased region" description="Basic and acidic residues" evidence="1">
    <location>
        <begin position="225"/>
        <end position="234"/>
    </location>
</feature>
<proteinExistence type="predicted"/>
<feature type="compositionally biased region" description="Polar residues" evidence="1">
    <location>
        <begin position="316"/>
        <end position="342"/>
    </location>
</feature>
<accession>A0ABV6AV47</accession>
<evidence type="ECO:0000313" key="3">
    <source>
        <dbReference type="Proteomes" id="UP001589733"/>
    </source>
</evidence>
<dbReference type="EMBL" id="JBHLYR010000014">
    <property type="protein sequence ID" value="MFB9991378.1"/>
    <property type="molecule type" value="Genomic_DNA"/>
</dbReference>
<keyword evidence="3" id="KW-1185">Reference proteome</keyword>
<name>A0ABV6AV47_9DEIO</name>
<dbReference type="Proteomes" id="UP001589733">
    <property type="component" value="Unassembled WGS sequence"/>
</dbReference>
<feature type="region of interest" description="Disordered" evidence="1">
    <location>
        <begin position="274"/>
        <end position="342"/>
    </location>
</feature>
<dbReference type="RefSeq" id="WP_380006261.1">
    <property type="nucleotide sequence ID" value="NZ_JBHLYR010000014.1"/>
</dbReference>
<sequence>MPAGILSGLMVVLGQPDARAALSKRAATAAQKASETAAQTGQLLASGIHQATRSAGQAAAGVAQAVKPLPTALTTGIGSVLSTGTLAVKTAAQQENHMMKTTKADTTEAAVRKTLQGVQETSRLTEVQAAVQKDMEYQLNHRLGLFKQELDHQLLQQDVLLASFGEQLGRLSRPMRPVQPQAKRKGFPWFLVLLGGAGVLLWRQPQLRQKATDLFGQLGPKARQTVEKAQEAVRQRAGQGQQDQGETDSPSTMPGEAAANFVVEDDLAQRDQTVVTAVDPTPLTQTPGSALGMDGGRPGTAPSVSGVQGNAPLGSDPSNLASSTGERQPNRTSGSANTTRRR</sequence>
<evidence type="ECO:0000313" key="2">
    <source>
        <dbReference type="EMBL" id="MFB9991378.1"/>
    </source>
</evidence>
<reference evidence="2 3" key="1">
    <citation type="submission" date="2024-09" db="EMBL/GenBank/DDBJ databases">
        <authorList>
            <person name="Sun Q."/>
            <person name="Mori K."/>
        </authorList>
    </citation>
    <scope>NUCLEOTIDE SEQUENCE [LARGE SCALE GENOMIC DNA]</scope>
    <source>
        <strain evidence="2 3">JCM 13503</strain>
    </source>
</reference>
<evidence type="ECO:0000256" key="1">
    <source>
        <dbReference type="SAM" id="MobiDB-lite"/>
    </source>
</evidence>
<feature type="region of interest" description="Disordered" evidence="1">
    <location>
        <begin position="225"/>
        <end position="255"/>
    </location>
</feature>
<comment type="caution">
    <text evidence="2">The sequence shown here is derived from an EMBL/GenBank/DDBJ whole genome shotgun (WGS) entry which is preliminary data.</text>
</comment>